<organism evidence="2 3">
    <name type="scientific">Pseudomonas jilinensis</name>
    <dbReference type="NCBI Taxonomy" id="2078689"/>
    <lineage>
        <taxon>Bacteria</taxon>
        <taxon>Pseudomonadati</taxon>
        <taxon>Pseudomonadota</taxon>
        <taxon>Gammaproteobacteria</taxon>
        <taxon>Pseudomonadales</taxon>
        <taxon>Pseudomonadaceae</taxon>
        <taxon>Pseudomonas</taxon>
    </lineage>
</organism>
<keyword evidence="3" id="KW-1185">Reference proteome</keyword>
<gene>
    <name evidence="2" type="ORF">C2846_07090</name>
</gene>
<evidence type="ECO:0000313" key="2">
    <source>
        <dbReference type="EMBL" id="RHW21709.1"/>
    </source>
</evidence>
<dbReference type="AlphaFoldDB" id="A0A396RZ15"/>
<dbReference type="EMBL" id="QJSA01000005">
    <property type="protein sequence ID" value="RHW21709.1"/>
    <property type="molecule type" value="Genomic_DNA"/>
</dbReference>
<feature type="chain" id="PRO_5017313976" description="DUF2511 domain-containing protein" evidence="1">
    <location>
        <begin position="27"/>
        <end position="129"/>
    </location>
</feature>
<feature type="signal peptide" evidence="1">
    <location>
        <begin position="1"/>
        <end position="26"/>
    </location>
</feature>
<dbReference type="RefSeq" id="WP_119701078.1">
    <property type="nucleotide sequence ID" value="NZ_QJSA01000005.1"/>
</dbReference>
<accession>A0A396RZ15</accession>
<dbReference type="InterPro" id="IPR019648">
    <property type="entry name" value="YebY"/>
</dbReference>
<dbReference type="Proteomes" id="UP000265745">
    <property type="component" value="Unassembled WGS sequence"/>
</dbReference>
<dbReference type="OrthoDB" id="6519165at2"/>
<comment type="caution">
    <text evidence="2">The sequence shown here is derived from an EMBL/GenBank/DDBJ whole genome shotgun (WGS) entry which is preliminary data.</text>
</comment>
<protein>
    <recommendedName>
        <fullName evidence="4">DUF2511 domain-containing protein</fullName>
    </recommendedName>
</protein>
<proteinExistence type="predicted"/>
<evidence type="ECO:0008006" key="4">
    <source>
        <dbReference type="Google" id="ProtNLM"/>
    </source>
</evidence>
<reference evidence="2 3" key="1">
    <citation type="submission" date="2018-06" db="EMBL/GenBank/DDBJ databases">
        <title>Pseudomonas jilinensis sp. nov., isolated from the production water of Jilin Oilfield in China.</title>
        <authorList>
            <person name="Wang J."/>
        </authorList>
    </citation>
    <scope>NUCLEOTIDE SEQUENCE [LARGE SCALE GENOMIC DNA]</scope>
    <source>
        <strain evidence="2 3">JS15-10A1</strain>
    </source>
</reference>
<keyword evidence="1" id="KW-0732">Signal</keyword>
<evidence type="ECO:0000256" key="1">
    <source>
        <dbReference type="SAM" id="SignalP"/>
    </source>
</evidence>
<sequence length="129" mass="13700">MELNNLRPTLLSLALMAAAGCGSDAATDQAPNTETTQAKPGIVLISEEDFGDRWPFTQPEMHLTCLPGNAVVVMDVNSGVMYPVNGVANGKAQQMGMESLQTIWLENPNIEGTKISVGPIIEQGLSLCI</sequence>
<name>A0A396RZ15_9PSED</name>
<dbReference type="Pfam" id="PF10709">
    <property type="entry name" value="DUF2511"/>
    <property type="match status" value="1"/>
</dbReference>
<dbReference type="PROSITE" id="PS51257">
    <property type="entry name" value="PROKAR_LIPOPROTEIN"/>
    <property type="match status" value="1"/>
</dbReference>
<evidence type="ECO:0000313" key="3">
    <source>
        <dbReference type="Proteomes" id="UP000265745"/>
    </source>
</evidence>